<dbReference type="AlphaFoldDB" id="M8C1A6"/>
<feature type="region of interest" description="Disordered" evidence="1">
    <location>
        <begin position="1"/>
        <end position="90"/>
    </location>
</feature>
<evidence type="ECO:0000313" key="2">
    <source>
        <dbReference type="EnsemblPlants" id="EMT20837"/>
    </source>
</evidence>
<reference evidence="2" key="1">
    <citation type="submission" date="2015-06" db="UniProtKB">
        <authorList>
            <consortium name="EnsemblPlants"/>
        </authorList>
    </citation>
    <scope>IDENTIFICATION</scope>
</reference>
<organism evidence="2">
    <name type="scientific">Aegilops tauschii</name>
    <name type="common">Tausch's goatgrass</name>
    <name type="synonym">Aegilops squarrosa</name>
    <dbReference type="NCBI Taxonomy" id="37682"/>
    <lineage>
        <taxon>Eukaryota</taxon>
        <taxon>Viridiplantae</taxon>
        <taxon>Streptophyta</taxon>
        <taxon>Embryophyta</taxon>
        <taxon>Tracheophyta</taxon>
        <taxon>Spermatophyta</taxon>
        <taxon>Magnoliopsida</taxon>
        <taxon>Liliopsida</taxon>
        <taxon>Poales</taxon>
        <taxon>Poaceae</taxon>
        <taxon>BOP clade</taxon>
        <taxon>Pooideae</taxon>
        <taxon>Triticodae</taxon>
        <taxon>Triticeae</taxon>
        <taxon>Triticinae</taxon>
        <taxon>Aegilops</taxon>
    </lineage>
</organism>
<name>M8C1A6_AEGTA</name>
<proteinExistence type="predicted"/>
<sequence>MPHPTSPRAVVRRRQPLVDAAHPAGAPNPPYPNFPHTRGLRPPATADASGVEGSPNPVGFSTNHSFPAHSARDQIHSPGSHSEHRRPRSDPSLQPVILLVEDWSELFFRNYTLIFSNVTVIHVPNGETASLPLDVPKSTLQQYPRPCGQAICRRNTMPMDVPKGEKRIVLSEYELDGKLELEQGFVEFQKKIGFLIKLNIDQTGLYRKLFLRLLGTDGGCVGEGEGAVPGQGSNGDPHRKVFPKKELAGNFCKGRSGMGPERELFWRRIAIEGMKRRNRSYIRRELNSKAIRPEAQHLLGIKLAKRI</sequence>
<dbReference type="EnsemblPlants" id="EMT20837">
    <property type="protein sequence ID" value="EMT20837"/>
    <property type="gene ID" value="F775_00598"/>
</dbReference>
<protein>
    <submittedName>
        <fullName evidence="2">Uncharacterized protein</fullName>
    </submittedName>
</protein>
<accession>M8C1A6</accession>
<evidence type="ECO:0000256" key="1">
    <source>
        <dbReference type="SAM" id="MobiDB-lite"/>
    </source>
</evidence>